<feature type="transmembrane region" description="Helical" evidence="1">
    <location>
        <begin position="47"/>
        <end position="64"/>
    </location>
</feature>
<organism evidence="2 3">
    <name type="scientific">Lasiosphaeria hispida</name>
    <dbReference type="NCBI Taxonomy" id="260671"/>
    <lineage>
        <taxon>Eukaryota</taxon>
        <taxon>Fungi</taxon>
        <taxon>Dikarya</taxon>
        <taxon>Ascomycota</taxon>
        <taxon>Pezizomycotina</taxon>
        <taxon>Sordariomycetes</taxon>
        <taxon>Sordariomycetidae</taxon>
        <taxon>Sordariales</taxon>
        <taxon>Lasiosphaeriaceae</taxon>
        <taxon>Lasiosphaeria</taxon>
    </lineage>
</organism>
<evidence type="ECO:0000256" key="1">
    <source>
        <dbReference type="SAM" id="Phobius"/>
    </source>
</evidence>
<feature type="transmembrane region" description="Helical" evidence="1">
    <location>
        <begin position="218"/>
        <end position="243"/>
    </location>
</feature>
<keyword evidence="1" id="KW-0812">Transmembrane</keyword>
<accession>A0AAJ0H8G4</accession>
<gene>
    <name evidence="2" type="ORF">B0T25DRAFT_305440</name>
</gene>
<dbReference type="EMBL" id="JAUIQD010000007">
    <property type="protein sequence ID" value="KAK3343730.1"/>
    <property type="molecule type" value="Genomic_DNA"/>
</dbReference>
<protein>
    <recommendedName>
        <fullName evidence="4">Chorismate synthase protein</fullName>
    </recommendedName>
</protein>
<evidence type="ECO:0000313" key="3">
    <source>
        <dbReference type="Proteomes" id="UP001275084"/>
    </source>
</evidence>
<evidence type="ECO:0008006" key="4">
    <source>
        <dbReference type="Google" id="ProtNLM"/>
    </source>
</evidence>
<dbReference type="Proteomes" id="UP001275084">
    <property type="component" value="Unassembled WGS sequence"/>
</dbReference>
<dbReference type="PANTHER" id="PTHR39470">
    <property type="entry name" value="CHROMOSOME 10, WHOLE GENOME SHOTGUN SEQUENCE"/>
    <property type="match status" value="1"/>
</dbReference>
<comment type="caution">
    <text evidence="2">The sequence shown here is derived from an EMBL/GenBank/DDBJ whole genome shotgun (WGS) entry which is preliminary data.</text>
</comment>
<dbReference type="PANTHER" id="PTHR39470:SF1">
    <property type="entry name" value="CHORISMATE SYNTHASE PROTEIN"/>
    <property type="match status" value="1"/>
</dbReference>
<feature type="transmembrane region" description="Helical" evidence="1">
    <location>
        <begin position="179"/>
        <end position="198"/>
    </location>
</feature>
<name>A0AAJ0H8G4_9PEZI</name>
<sequence length="351" mass="38368">MAIPWGTIKSLLLFFGPMLIPKAISYYRTAKNAPHAHGLKPRPVPPAVARTLLLLFAVAVSFLLRTLPVLSPENVFAVTQSRLQIPADVLFTRLAALRPDGALTAADTALRARFVNLESRLLYLQFGPAALAECPFCSSDDANSYLWYALPDLVAPHLLNLAVVAVVTSRLVTGRDGAAWRTVATIAGVALAVADVYLVSTYNYQLNSRALRLGDVDFFYWTARIWRAVALAMLDGVLGWLLFLSSTNRAFGSAPTAAERIESAVRVLGGIKGKLNAAGVVKNTAIRDEELRARGNLYWGHEVRLMREVMEERDVIEGVNDAVQNRIDLQTITRDAEAYAEAVLKPGQQPS</sequence>
<keyword evidence="1" id="KW-0472">Membrane</keyword>
<feature type="transmembrane region" description="Helical" evidence="1">
    <location>
        <begin position="6"/>
        <end position="27"/>
    </location>
</feature>
<keyword evidence="3" id="KW-1185">Reference proteome</keyword>
<reference evidence="2" key="1">
    <citation type="journal article" date="2023" name="Mol. Phylogenet. Evol.">
        <title>Genome-scale phylogeny and comparative genomics of the fungal order Sordariales.</title>
        <authorList>
            <person name="Hensen N."/>
            <person name="Bonometti L."/>
            <person name="Westerberg I."/>
            <person name="Brannstrom I.O."/>
            <person name="Guillou S."/>
            <person name="Cros-Aarteil S."/>
            <person name="Calhoun S."/>
            <person name="Haridas S."/>
            <person name="Kuo A."/>
            <person name="Mondo S."/>
            <person name="Pangilinan J."/>
            <person name="Riley R."/>
            <person name="LaButti K."/>
            <person name="Andreopoulos B."/>
            <person name="Lipzen A."/>
            <person name="Chen C."/>
            <person name="Yan M."/>
            <person name="Daum C."/>
            <person name="Ng V."/>
            <person name="Clum A."/>
            <person name="Steindorff A."/>
            <person name="Ohm R.A."/>
            <person name="Martin F."/>
            <person name="Silar P."/>
            <person name="Natvig D.O."/>
            <person name="Lalanne C."/>
            <person name="Gautier V."/>
            <person name="Ament-Velasquez S.L."/>
            <person name="Kruys A."/>
            <person name="Hutchinson M.I."/>
            <person name="Powell A.J."/>
            <person name="Barry K."/>
            <person name="Miller A.N."/>
            <person name="Grigoriev I.V."/>
            <person name="Debuchy R."/>
            <person name="Gladieux P."/>
            <person name="Hiltunen Thoren M."/>
            <person name="Johannesson H."/>
        </authorList>
    </citation>
    <scope>NUCLEOTIDE SEQUENCE</scope>
    <source>
        <strain evidence="2">CBS 955.72</strain>
    </source>
</reference>
<feature type="transmembrane region" description="Helical" evidence="1">
    <location>
        <begin position="145"/>
        <end position="167"/>
    </location>
</feature>
<keyword evidence="1" id="KW-1133">Transmembrane helix</keyword>
<evidence type="ECO:0000313" key="2">
    <source>
        <dbReference type="EMBL" id="KAK3343730.1"/>
    </source>
</evidence>
<dbReference type="AlphaFoldDB" id="A0AAJ0H8G4"/>
<proteinExistence type="predicted"/>
<reference evidence="2" key="2">
    <citation type="submission" date="2023-06" db="EMBL/GenBank/DDBJ databases">
        <authorList>
            <consortium name="Lawrence Berkeley National Laboratory"/>
            <person name="Haridas S."/>
            <person name="Hensen N."/>
            <person name="Bonometti L."/>
            <person name="Westerberg I."/>
            <person name="Brannstrom I.O."/>
            <person name="Guillou S."/>
            <person name="Cros-Aarteil S."/>
            <person name="Calhoun S."/>
            <person name="Kuo A."/>
            <person name="Mondo S."/>
            <person name="Pangilinan J."/>
            <person name="Riley R."/>
            <person name="Labutti K."/>
            <person name="Andreopoulos B."/>
            <person name="Lipzen A."/>
            <person name="Chen C."/>
            <person name="Yanf M."/>
            <person name="Daum C."/>
            <person name="Ng V."/>
            <person name="Clum A."/>
            <person name="Steindorff A."/>
            <person name="Ohm R."/>
            <person name="Martin F."/>
            <person name="Silar P."/>
            <person name="Natvig D."/>
            <person name="Lalanne C."/>
            <person name="Gautier V."/>
            <person name="Ament-Velasquez S.L."/>
            <person name="Kruys A."/>
            <person name="Hutchinson M.I."/>
            <person name="Powell A.J."/>
            <person name="Barry K."/>
            <person name="Miller A.N."/>
            <person name="Grigoriev I.V."/>
            <person name="Debuchy R."/>
            <person name="Gladieux P."/>
            <person name="Thoren M.H."/>
            <person name="Johannesson H."/>
        </authorList>
    </citation>
    <scope>NUCLEOTIDE SEQUENCE</scope>
    <source>
        <strain evidence="2">CBS 955.72</strain>
    </source>
</reference>